<evidence type="ECO:0000256" key="1">
    <source>
        <dbReference type="SAM" id="MobiDB-lite"/>
    </source>
</evidence>
<reference evidence="2 3" key="1">
    <citation type="journal article" date="2012" name="Proc. Natl. Acad. Sci. U.S.A.">
        <title>Antigenic diversity is generated by distinct evolutionary mechanisms in African trypanosome species.</title>
        <authorList>
            <person name="Jackson A.P."/>
            <person name="Berry A."/>
            <person name="Aslett M."/>
            <person name="Allison H.C."/>
            <person name="Burton P."/>
            <person name="Vavrova-Anderson J."/>
            <person name="Brown R."/>
            <person name="Browne H."/>
            <person name="Corton N."/>
            <person name="Hauser H."/>
            <person name="Gamble J."/>
            <person name="Gilderthorp R."/>
            <person name="Marcello L."/>
            <person name="McQuillan J."/>
            <person name="Otto T.D."/>
            <person name="Quail M.A."/>
            <person name="Sanders M.J."/>
            <person name="van Tonder A."/>
            <person name="Ginger M.L."/>
            <person name="Field M.C."/>
            <person name="Barry J.D."/>
            <person name="Hertz-Fowler C."/>
            <person name="Berriman M."/>
        </authorList>
    </citation>
    <scope>NUCLEOTIDE SEQUENCE</scope>
    <source>
        <strain evidence="2 3">Y486</strain>
    </source>
</reference>
<sequence length="518" mass="54235">MLLRGCVLLPRYGRADSARTAFPCGGLAASVLAKRWPQLCTAWLERRALFFFLLLRVWRRFSARGAFARMELTRGAWLLALVLLAAATGEAAISSKAGVTEADAGLLCVVSGALKGGARQAQVDTARAFTLMSAIAAHRAGPDVAKGAQPALAKMSARTKQEAVAASQRATHALASLERQKARAAALAQAIATSAAEAATLSAHIAGEMDQWTRIASTLASKATSGFPCITTDPSSNAGTITLGSNLVAADQARSGGGTAYGKPVPTECDADPTAEMQATKWSHVTSAIDQAQGGSGILKKFTIGAPTSSSQDSCPLTSVAAASSAGSYRDWRMAGVFNVTFSTNLIGTPFSKNIERVAALAKQLKTLTQEPEDKDAEADPADTCLARHADSEPNTVEQQTPSNWRDACTWCGANLCSQQQSEKIQRALAKLSLLAADISATSETQREPQADAQRQSDGNAEQDQGSREAPALWEAQGQESNTQQRARSDKDTQATSTATRATHSTTLATLAALAAAL</sequence>
<evidence type="ECO:0000313" key="3">
    <source>
        <dbReference type="Proteomes" id="UP000009027"/>
    </source>
</evidence>
<dbReference type="EMBL" id="CAEX01002772">
    <property type="protein sequence ID" value="CCD19169.1"/>
    <property type="molecule type" value="Genomic_DNA"/>
</dbReference>
<dbReference type="AlphaFoldDB" id="F9WNP9"/>
<feature type="compositionally biased region" description="Polar residues" evidence="1">
    <location>
        <begin position="453"/>
        <end position="464"/>
    </location>
</feature>
<dbReference type="Proteomes" id="UP000009027">
    <property type="component" value="Unassembled WGS sequence"/>
</dbReference>
<accession>F9WNP9</accession>
<name>F9WNP9_TRYVY</name>
<organism evidence="2 3">
    <name type="scientific">Trypanosoma vivax (strain Y486)</name>
    <dbReference type="NCBI Taxonomy" id="1055687"/>
    <lineage>
        <taxon>Eukaryota</taxon>
        <taxon>Discoba</taxon>
        <taxon>Euglenozoa</taxon>
        <taxon>Kinetoplastea</taxon>
        <taxon>Metakinetoplastina</taxon>
        <taxon>Trypanosomatida</taxon>
        <taxon>Trypanosomatidae</taxon>
        <taxon>Trypanosoma</taxon>
        <taxon>Duttonella</taxon>
    </lineage>
</organism>
<keyword evidence="3" id="KW-1185">Reference proteome</keyword>
<evidence type="ECO:0000313" key="2">
    <source>
        <dbReference type="EMBL" id="CCD19169.1"/>
    </source>
</evidence>
<dbReference type="VEuPathDB" id="TriTrypDB:TvY486_0018610"/>
<protein>
    <submittedName>
        <fullName evidence="2">Uncharacterized protein</fullName>
    </submittedName>
</protein>
<proteinExistence type="predicted"/>
<gene>
    <name evidence="2" type="ORF">TvY486_0018610</name>
</gene>
<feature type="region of interest" description="Disordered" evidence="1">
    <location>
        <begin position="441"/>
        <end position="502"/>
    </location>
</feature>